<evidence type="ECO:0000259" key="1">
    <source>
        <dbReference type="PROSITE" id="PS51736"/>
    </source>
</evidence>
<dbReference type="GO" id="GO:0000150">
    <property type="term" value="F:DNA strand exchange activity"/>
    <property type="evidence" value="ECO:0007669"/>
    <property type="project" value="InterPro"/>
</dbReference>
<dbReference type="PANTHER" id="PTHR30461:SF25">
    <property type="entry name" value="RESOLVASE-RELATED"/>
    <property type="match status" value="1"/>
</dbReference>
<name>A0A6M0SN51_CLOBO</name>
<dbReference type="Proteomes" id="UP000472355">
    <property type="component" value="Unassembled WGS sequence"/>
</dbReference>
<dbReference type="EMBL" id="SGKU01000021">
    <property type="protein sequence ID" value="NFA42702.1"/>
    <property type="molecule type" value="Genomic_DNA"/>
</dbReference>
<sequence>MGNYFSYMRISTKESSDKQSFNRQEKSLKAYAENNKIEYTLSFKDDCTGSTFNRPEWVKLERLLQEGDTVIFKEISRFTREAEAGYKKYMELMKKGINLVFIDNMTVGTDYIKNLTRVASEQDLVAKTALESTIKLLLIVELDRVQKEREIIVKRIIQGIQASEKKSGRKFNSLDKMTEELRTDIKAFINDRSIKQIDLMNKHNISRNTLKKYVEIVKNEAK</sequence>
<dbReference type="SUPFAM" id="SSF53041">
    <property type="entry name" value="Resolvase-like"/>
    <property type="match status" value="1"/>
</dbReference>
<dbReference type="SMART" id="SM00857">
    <property type="entry name" value="Resolvase"/>
    <property type="match status" value="1"/>
</dbReference>
<organism evidence="2 3">
    <name type="scientific">Clostridium botulinum</name>
    <dbReference type="NCBI Taxonomy" id="1491"/>
    <lineage>
        <taxon>Bacteria</taxon>
        <taxon>Bacillati</taxon>
        <taxon>Bacillota</taxon>
        <taxon>Clostridia</taxon>
        <taxon>Eubacteriales</taxon>
        <taxon>Clostridiaceae</taxon>
        <taxon>Clostridium</taxon>
    </lineage>
</organism>
<dbReference type="Pfam" id="PF00239">
    <property type="entry name" value="Resolvase"/>
    <property type="match status" value="1"/>
</dbReference>
<reference evidence="2 3" key="1">
    <citation type="submission" date="2019-02" db="EMBL/GenBank/DDBJ databases">
        <title>Genome sequencing of Clostridium botulinum clinical isolates.</title>
        <authorList>
            <person name="Brunt J."/>
            <person name="Van Vliet A.H.M."/>
            <person name="Stringer S.C."/>
            <person name="Grant K.A."/>
            <person name="Carter A.C."/>
            <person name="Peck M.W."/>
        </authorList>
    </citation>
    <scope>NUCLEOTIDE SEQUENCE [LARGE SCALE GENOMIC DNA]</scope>
    <source>
        <strain evidence="2 3">H113700579</strain>
    </source>
</reference>
<dbReference type="InterPro" id="IPR036162">
    <property type="entry name" value="Resolvase-like_N_sf"/>
</dbReference>
<accession>A0A6M0SN51</accession>
<dbReference type="PROSITE" id="PS51736">
    <property type="entry name" value="RECOMBINASES_3"/>
    <property type="match status" value="1"/>
</dbReference>
<protein>
    <submittedName>
        <fullName evidence="2">Recombinase family protein</fullName>
    </submittedName>
</protein>
<feature type="domain" description="Resolvase/invertase-type recombinase catalytic" evidence="1">
    <location>
        <begin position="3"/>
        <end position="167"/>
    </location>
</feature>
<dbReference type="PANTHER" id="PTHR30461">
    <property type="entry name" value="DNA-INVERTASE FROM LAMBDOID PROPHAGE"/>
    <property type="match status" value="1"/>
</dbReference>
<gene>
    <name evidence="2" type="ORF">EXM65_08985</name>
</gene>
<dbReference type="GO" id="GO:0003677">
    <property type="term" value="F:DNA binding"/>
    <property type="evidence" value="ECO:0007669"/>
    <property type="project" value="InterPro"/>
</dbReference>
<dbReference type="InterPro" id="IPR050639">
    <property type="entry name" value="SSR_resolvase"/>
</dbReference>
<evidence type="ECO:0000313" key="2">
    <source>
        <dbReference type="EMBL" id="NFA42702.1"/>
    </source>
</evidence>
<dbReference type="AlphaFoldDB" id="A0A6M0SN51"/>
<comment type="caution">
    <text evidence="2">The sequence shown here is derived from an EMBL/GenBank/DDBJ whole genome shotgun (WGS) entry which is preliminary data.</text>
</comment>
<proteinExistence type="predicted"/>
<evidence type="ECO:0000313" key="3">
    <source>
        <dbReference type="Proteomes" id="UP000472355"/>
    </source>
</evidence>
<dbReference type="Gene3D" id="3.40.50.1390">
    <property type="entry name" value="Resolvase, N-terminal catalytic domain"/>
    <property type="match status" value="1"/>
</dbReference>
<dbReference type="InterPro" id="IPR006119">
    <property type="entry name" value="Resolv_N"/>
</dbReference>